<dbReference type="InterPro" id="IPR000847">
    <property type="entry name" value="LysR_HTH_N"/>
</dbReference>
<organism evidence="6 7">
    <name type="scientific">Clostridium kluyveri (strain ATCC 8527 / DSM 555 / NBRC 12016 / NCIMB 10680 / K1)</name>
    <dbReference type="NCBI Taxonomy" id="431943"/>
    <lineage>
        <taxon>Bacteria</taxon>
        <taxon>Bacillati</taxon>
        <taxon>Bacillota</taxon>
        <taxon>Clostridia</taxon>
        <taxon>Eubacteriales</taxon>
        <taxon>Clostridiaceae</taxon>
        <taxon>Clostridium</taxon>
    </lineage>
</organism>
<keyword evidence="2" id="KW-0805">Transcription regulation</keyword>
<evidence type="ECO:0000256" key="4">
    <source>
        <dbReference type="ARBA" id="ARBA00023163"/>
    </source>
</evidence>
<gene>
    <name evidence="6" type="ordered locus">CKL_0923</name>
</gene>
<dbReference type="InterPro" id="IPR005119">
    <property type="entry name" value="LysR_subst-bd"/>
</dbReference>
<dbReference type="Gene3D" id="1.10.10.10">
    <property type="entry name" value="Winged helix-like DNA-binding domain superfamily/Winged helix DNA-binding domain"/>
    <property type="match status" value="1"/>
</dbReference>
<feature type="domain" description="HTH lysR-type" evidence="5">
    <location>
        <begin position="1"/>
        <end position="58"/>
    </location>
</feature>
<dbReference type="PANTHER" id="PTHR30419">
    <property type="entry name" value="HTH-TYPE TRANSCRIPTIONAL REGULATOR YBHD"/>
    <property type="match status" value="1"/>
</dbReference>
<dbReference type="KEGG" id="ckl:CKL_0923"/>
<dbReference type="GO" id="GO:0005829">
    <property type="term" value="C:cytosol"/>
    <property type="evidence" value="ECO:0007669"/>
    <property type="project" value="TreeGrafter"/>
</dbReference>
<dbReference type="Pfam" id="PF03466">
    <property type="entry name" value="LysR_substrate"/>
    <property type="match status" value="1"/>
</dbReference>
<dbReference type="InterPro" id="IPR036388">
    <property type="entry name" value="WH-like_DNA-bd_sf"/>
</dbReference>
<dbReference type="EMBL" id="CP000673">
    <property type="protein sequence ID" value="EDK32974.1"/>
    <property type="molecule type" value="Genomic_DNA"/>
</dbReference>
<keyword evidence="3" id="KW-0238">DNA-binding</keyword>
<dbReference type="GO" id="GO:0003677">
    <property type="term" value="F:DNA binding"/>
    <property type="evidence" value="ECO:0007669"/>
    <property type="project" value="UniProtKB-KW"/>
</dbReference>
<dbReference type="CDD" id="cd05466">
    <property type="entry name" value="PBP2_LTTR_substrate"/>
    <property type="match status" value="1"/>
</dbReference>
<evidence type="ECO:0000259" key="5">
    <source>
        <dbReference type="PROSITE" id="PS50931"/>
    </source>
</evidence>
<evidence type="ECO:0000313" key="6">
    <source>
        <dbReference type="EMBL" id="EDK32974.1"/>
    </source>
</evidence>
<sequence length="288" mass="32894">MDLKKYKVFLTSIDLGSFTKAAAQLDYTPSGVTHMMNALEDELGFNILTRGKKGVQLTENGERLVPILRELLRLEEDFSQTVSEIKGLNTGTIHIGSYSSIAVHWLPRIIKNFQSDYPNIRIKLMEGIRQEVVTWLEERKIDLGFMSYQPNMKFDWIPLRDDPMLAVLPLDHPLAKENAYPLKNCESENFIMPACGYDYDVVQLFRNDKISPKIRYKTFENYAALSMIECGLGMSVMNELITKGRVCNVAKLPLQPERYISLGIAVPNTDKLSPATKKFIMYSEKQLL</sequence>
<dbReference type="InterPro" id="IPR050950">
    <property type="entry name" value="HTH-type_LysR_regulators"/>
</dbReference>
<evidence type="ECO:0000313" key="7">
    <source>
        <dbReference type="Proteomes" id="UP000002411"/>
    </source>
</evidence>
<dbReference type="Gene3D" id="3.40.190.10">
    <property type="entry name" value="Periplasmic binding protein-like II"/>
    <property type="match status" value="2"/>
</dbReference>
<comment type="similarity">
    <text evidence="1">Belongs to the LysR transcriptional regulatory family.</text>
</comment>
<dbReference type="SUPFAM" id="SSF46785">
    <property type="entry name" value="Winged helix' DNA-binding domain"/>
    <property type="match status" value="1"/>
</dbReference>
<name>A5N6P3_CLOK5</name>
<dbReference type="RefSeq" id="WP_012101302.1">
    <property type="nucleotide sequence ID" value="NC_009706.1"/>
</dbReference>
<dbReference type="AlphaFoldDB" id="A5N6P3"/>
<evidence type="ECO:0000256" key="1">
    <source>
        <dbReference type="ARBA" id="ARBA00009437"/>
    </source>
</evidence>
<proteinExistence type="inferred from homology"/>
<keyword evidence="4" id="KW-0804">Transcription</keyword>
<reference evidence="6 7" key="1">
    <citation type="journal article" date="2008" name="Proc. Natl. Acad. Sci. U.S.A.">
        <title>The genome of Clostridium kluyveri, a strict anaerobe with unique metabolic features.</title>
        <authorList>
            <person name="Seedorf H."/>
            <person name="Fricke W.F."/>
            <person name="Veith B."/>
            <person name="Brueggemann H."/>
            <person name="Liesegang H."/>
            <person name="Strittmatter A."/>
            <person name="Miethke M."/>
            <person name="Buckel W."/>
            <person name="Hinderberger J."/>
            <person name="Li F."/>
            <person name="Hagemeier C."/>
            <person name="Thauer R.K."/>
            <person name="Gottschalk G."/>
        </authorList>
    </citation>
    <scope>NUCLEOTIDE SEQUENCE [LARGE SCALE GENOMIC DNA]</scope>
    <source>
        <strain evidence="7">ATCC 8527 / DSM 555 / NCIMB 10680</strain>
    </source>
</reference>
<dbReference type="PROSITE" id="PS50931">
    <property type="entry name" value="HTH_LYSR"/>
    <property type="match status" value="1"/>
</dbReference>
<dbReference type="HOGENOM" id="CLU_039613_6_2_9"/>
<dbReference type="Proteomes" id="UP000002411">
    <property type="component" value="Chromosome"/>
</dbReference>
<protein>
    <submittedName>
        <fullName evidence="6">Transcriptional regulator</fullName>
    </submittedName>
</protein>
<evidence type="ECO:0000256" key="3">
    <source>
        <dbReference type="ARBA" id="ARBA00023125"/>
    </source>
</evidence>
<keyword evidence="7" id="KW-1185">Reference proteome</keyword>
<dbReference type="SUPFAM" id="SSF53850">
    <property type="entry name" value="Periplasmic binding protein-like II"/>
    <property type="match status" value="1"/>
</dbReference>
<accession>A5N6P3</accession>
<dbReference type="GO" id="GO:0003700">
    <property type="term" value="F:DNA-binding transcription factor activity"/>
    <property type="evidence" value="ECO:0007669"/>
    <property type="project" value="InterPro"/>
</dbReference>
<dbReference type="Pfam" id="PF00126">
    <property type="entry name" value="HTH_1"/>
    <property type="match status" value="1"/>
</dbReference>
<dbReference type="eggNOG" id="COG0583">
    <property type="taxonomic scope" value="Bacteria"/>
</dbReference>
<dbReference type="STRING" id="431943.CKL_0923"/>
<dbReference type="InterPro" id="IPR036390">
    <property type="entry name" value="WH_DNA-bd_sf"/>
</dbReference>
<evidence type="ECO:0000256" key="2">
    <source>
        <dbReference type="ARBA" id="ARBA00023015"/>
    </source>
</evidence>
<dbReference type="PANTHER" id="PTHR30419:SF24">
    <property type="entry name" value="HTH-TYPE TRANSCRIPTIONAL REGULATOR CZCR"/>
    <property type="match status" value="1"/>
</dbReference>